<reference evidence="1 2" key="1">
    <citation type="journal article" date="2024" name="Plant Biotechnol. J.">
        <title>Genome and CRISPR/Cas9 system of a widespread forest tree (Populus alba) in the world.</title>
        <authorList>
            <person name="Liu Y.J."/>
            <person name="Jiang P.F."/>
            <person name="Han X.M."/>
            <person name="Li X.Y."/>
            <person name="Wang H.M."/>
            <person name="Wang Y.J."/>
            <person name="Wang X.X."/>
            <person name="Zeng Q.Y."/>
        </authorList>
    </citation>
    <scope>NUCLEOTIDE SEQUENCE [LARGE SCALE GENOMIC DNA]</scope>
    <source>
        <strain evidence="2">cv. PAL-ZL1</strain>
    </source>
</reference>
<dbReference type="EMBL" id="RCHU02000010">
    <property type="protein sequence ID" value="KAL3578705.1"/>
    <property type="molecule type" value="Genomic_DNA"/>
</dbReference>
<proteinExistence type="predicted"/>
<gene>
    <name evidence="1" type="ORF">D5086_020209</name>
</gene>
<keyword evidence="2" id="KW-1185">Reference proteome</keyword>
<evidence type="ECO:0000313" key="2">
    <source>
        <dbReference type="Proteomes" id="UP000309997"/>
    </source>
</evidence>
<name>A0ACC4BJE7_POPAL</name>
<organism evidence="1 2">
    <name type="scientific">Populus alba</name>
    <name type="common">White poplar</name>
    <dbReference type="NCBI Taxonomy" id="43335"/>
    <lineage>
        <taxon>Eukaryota</taxon>
        <taxon>Viridiplantae</taxon>
        <taxon>Streptophyta</taxon>
        <taxon>Embryophyta</taxon>
        <taxon>Tracheophyta</taxon>
        <taxon>Spermatophyta</taxon>
        <taxon>Magnoliopsida</taxon>
        <taxon>eudicotyledons</taxon>
        <taxon>Gunneridae</taxon>
        <taxon>Pentapetalae</taxon>
        <taxon>rosids</taxon>
        <taxon>fabids</taxon>
        <taxon>Malpighiales</taxon>
        <taxon>Salicaceae</taxon>
        <taxon>Saliceae</taxon>
        <taxon>Populus</taxon>
    </lineage>
</organism>
<accession>A0ACC4BJE7</accession>
<protein>
    <submittedName>
        <fullName evidence="1">Uncharacterized protein</fullName>
    </submittedName>
</protein>
<comment type="caution">
    <text evidence="1">The sequence shown here is derived from an EMBL/GenBank/DDBJ whole genome shotgun (WGS) entry which is preliminary data.</text>
</comment>
<evidence type="ECO:0000313" key="1">
    <source>
        <dbReference type="EMBL" id="KAL3578705.1"/>
    </source>
</evidence>
<dbReference type="Proteomes" id="UP000309997">
    <property type="component" value="Unassembled WGS sequence"/>
</dbReference>
<sequence length="156" mass="17566">MRAREKGLSKVEERHKFLQGNLYKSTMNKAIMCYTTSQEGSLVDGFFAGFQKTFPSKSPNQVQIKNLSKFMQAMEPYLPCGVYVFLQVNYWRKKSTSLSKVFIEEKYAVADISFIVLYVVVSEDCVTGVEELPFPDQIFFPGAASPGEEGGPRTCS</sequence>